<dbReference type="OrthoDB" id="289947at2759"/>
<dbReference type="Proteomes" id="UP000009168">
    <property type="component" value="Unassembled WGS sequence"/>
</dbReference>
<reference evidence="3" key="1">
    <citation type="journal article" date="2006" name="PLoS Biol.">
        <title>Macronuclear genome sequence of the ciliate Tetrahymena thermophila, a model eukaryote.</title>
        <authorList>
            <person name="Eisen J.A."/>
            <person name="Coyne R.S."/>
            <person name="Wu M."/>
            <person name="Wu D."/>
            <person name="Thiagarajan M."/>
            <person name="Wortman J.R."/>
            <person name="Badger J.H."/>
            <person name="Ren Q."/>
            <person name="Amedeo P."/>
            <person name="Jones K.M."/>
            <person name="Tallon L.J."/>
            <person name="Delcher A.L."/>
            <person name="Salzberg S.L."/>
            <person name="Silva J.C."/>
            <person name="Haas B.J."/>
            <person name="Majoros W.H."/>
            <person name="Farzad M."/>
            <person name="Carlton J.M."/>
            <person name="Smith R.K. Jr."/>
            <person name="Garg J."/>
            <person name="Pearlman R.E."/>
            <person name="Karrer K.M."/>
            <person name="Sun L."/>
            <person name="Manning G."/>
            <person name="Elde N.C."/>
            <person name="Turkewitz A.P."/>
            <person name="Asai D.J."/>
            <person name="Wilkes D.E."/>
            <person name="Wang Y."/>
            <person name="Cai H."/>
            <person name="Collins K."/>
            <person name="Stewart B.A."/>
            <person name="Lee S.R."/>
            <person name="Wilamowska K."/>
            <person name="Weinberg Z."/>
            <person name="Ruzzo W.L."/>
            <person name="Wloga D."/>
            <person name="Gaertig J."/>
            <person name="Frankel J."/>
            <person name="Tsao C.-C."/>
            <person name="Gorovsky M.A."/>
            <person name="Keeling P.J."/>
            <person name="Waller R.F."/>
            <person name="Patron N.J."/>
            <person name="Cherry J.M."/>
            <person name="Stover N.A."/>
            <person name="Krieger C.J."/>
            <person name="del Toro C."/>
            <person name="Ryder H.F."/>
            <person name="Williamson S.C."/>
            <person name="Barbeau R.A."/>
            <person name="Hamilton E.P."/>
            <person name="Orias E."/>
        </authorList>
    </citation>
    <scope>NUCLEOTIDE SEQUENCE [LARGE SCALE GENOMIC DNA]</scope>
    <source>
        <strain evidence="3">SB210</strain>
    </source>
</reference>
<keyword evidence="1" id="KW-1133">Transmembrane helix</keyword>
<dbReference type="AlphaFoldDB" id="W7X6R6"/>
<feature type="transmembrane region" description="Helical" evidence="1">
    <location>
        <begin position="31"/>
        <end position="54"/>
    </location>
</feature>
<dbReference type="InParanoid" id="W7X6R6"/>
<accession>W7X6R6</accession>
<gene>
    <name evidence="2" type="ORF">TTHERM_000448823</name>
</gene>
<name>W7X6R6_TETTS</name>
<keyword evidence="1 2" id="KW-0812">Transmembrane</keyword>
<dbReference type="RefSeq" id="XP_012652378.1">
    <property type="nucleotide sequence ID" value="XM_012796924.1"/>
</dbReference>
<evidence type="ECO:0000256" key="1">
    <source>
        <dbReference type="SAM" id="Phobius"/>
    </source>
</evidence>
<evidence type="ECO:0000313" key="2">
    <source>
        <dbReference type="EMBL" id="EWS75065.1"/>
    </source>
</evidence>
<keyword evidence="3" id="KW-1185">Reference proteome</keyword>
<dbReference type="KEGG" id="tet:TTHERM_000448823"/>
<dbReference type="GeneID" id="24439032"/>
<proteinExistence type="predicted"/>
<organism evidence="2 3">
    <name type="scientific">Tetrahymena thermophila (strain SB210)</name>
    <dbReference type="NCBI Taxonomy" id="312017"/>
    <lineage>
        <taxon>Eukaryota</taxon>
        <taxon>Sar</taxon>
        <taxon>Alveolata</taxon>
        <taxon>Ciliophora</taxon>
        <taxon>Intramacronucleata</taxon>
        <taxon>Oligohymenophorea</taxon>
        <taxon>Hymenostomatida</taxon>
        <taxon>Tetrahymenina</taxon>
        <taxon>Tetrahymenidae</taxon>
        <taxon>Tetrahymena</taxon>
    </lineage>
</organism>
<keyword evidence="1" id="KW-0472">Membrane</keyword>
<sequence>MSQRSNILQNFDIFGSPFIQKVNQDDYNKKTALGGFFSIMLILFTISYLLYLIIQVNSGQIPPSFIQYDENMIDGTKYGILSNNILLFMNKQIFNIEQERKLQYFDITLLYVDMQSGQNITLNSYYIKDNALMFGESDPINLQLKSSSTFSTVYGSSITINISKCSGNLLRYQNFRCATQDEVNEYISDSKEALAMQLHIKEDSFSIKKQEEFQTWLTATTVINTNLQTSSLLKASLQEVNIQKGLLFLSNQQHRQIYQLEQQNLIYQNGKQAMDTYAELDIYLDNQVRIIQMEYTKIPQIWAQVWAIASLLYLSRHIFQPIALTSLALDFLSIQLKYYYKKTAIRLTQENGIPKQNESYQDVHQQAEFIAKQNEDIQSNKNYFEISRYQKWMIFLLPKICLKKKKVNNQNQEILNLLRKKTNKDLCFFEMQKEFLRLKTAIKLLLTPEQYAAIHMCGCDLLDGQSKVDLEQSQISSKKDSQFNQIEDIIEENSNISSYDIQTPLNSYQLDKNIIQPISQKVQNHLELMEKVDIDSDYRKSCLEKFLSENQQMNQSEQVLLNQRILNCIVGIQSDDLNTINQVNQDQYTYIEYNSISNNQQSIVVDS</sequence>
<protein>
    <submittedName>
        <fullName evidence="2">Transmembrane protein, putative</fullName>
    </submittedName>
</protein>
<dbReference type="EMBL" id="GG662738">
    <property type="protein sequence ID" value="EWS75065.1"/>
    <property type="molecule type" value="Genomic_DNA"/>
</dbReference>
<evidence type="ECO:0000313" key="3">
    <source>
        <dbReference type="Proteomes" id="UP000009168"/>
    </source>
</evidence>